<dbReference type="InterPro" id="IPR050270">
    <property type="entry name" value="DegV_domain_contain"/>
</dbReference>
<dbReference type="InterPro" id="IPR004007">
    <property type="entry name" value="DhaL_dom"/>
</dbReference>
<dbReference type="EMBL" id="AXZG01000083">
    <property type="protein sequence ID" value="ERT63008.1"/>
    <property type="molecule type" value="Genomic_DNA"/>
</dbReference>
<dbReference type="Gene3D" id="1.25.40.340">
    <property type="match status" value="1"/>
</dbReference>
<dbReference type="PANTHER" id="PTHR33434">
    <property type="entry name" value="DEGV DOMAIN-CONTAINING PROTEIN DR_1986-RELATED"/>
    <property type="match status" value="1"/>
</dbReference>
<dbReference type="InterPro" id="IPR036117">
    <property type="entry name" value="DhaL_dom_sf"/>
</dbReference>
<dbReference type="PANTHER" id="PTHR33434:SF2">
    <property type="entry name" value="FATTY ACID-BINDING PROTEIN TM_1468"/>
    <property type="match status" value="1"/>
</dbReference>
<dbReference type="Proteomes" id="UP000017174">
    <property type="component" value="Unassembled WGS sequence"/>
</dbReference>
<proteinExistence type="predicted"/>
<dbReference type="GO" id="GO:0006071">
    <property type="term" value="P:glycerol metabolic process"/>
    <property type="evidence" value="ECO:0007669"/>
    <property type="project" value="InterPro"/>
</dbReference>
<dbReference type="PATRIC" id="fig|888019.4.peg.2215"/>
<dbReference type="HOGENOM" id="CLU_632948_0_0_11"/>
<organism evidence="2 3">
    <name type="scientific">Rothia aeria F0184</name>
    <dbReference type="NCBI Taxonomy" id="888019"/>
    <lineage>
        <taxon>Bacteria</taxon>
        <taxon>Bacillati</taxon>
        <taxon>Actinomycetota</taxon>
        <taxon>Actinomycetes</taxon>
        <taxon>Micrococcales</taxon>
        <taxon>Micrococcaceae</taxon>
        <taxon>Rothia</taxon>
    </lineage>
</organism>
<evidence type="ECO:0000313" key="3">
    <source>
        <dbReference type="Proteomes" id="UP000017174"/>
    </source>
</evidence>
<dbReference type="SUPFAM" id="SSF101473">
    <property type="entry name" value="DhaL-like"/>
    <property type="match status" value="1"/>
</dbReference>
<dbReference type="GO" id="GO:0004371">
    <property type="term" value="F:glycerone kinase activity"/>
    <property type="evidence" value="ECO:0007669"/>
    <property type="project" value="InterPro"/>
</dbReference>
<dbReference type="AlphaFoldDB" id="U7UX22"/>
<gene>
    <name evidence="2" type="ORF">HMPREF0742_02708</name>
</gene>
<name>U7UX22_9MICC</name>
<dbReference type="PROSITE" id="PS51480">
    <property type="entry name" value="DHAL"/>
    <property type="match status" value="1"/>
</dbReference>
<reference evidence="2 3" key="1">
    <citation type="submission" date="2013-08" db="EMBL/GenBank/DDBJ databases">
        <authorList>
            <person name="Weinstock G."/>
            <person name="Sodergren E."/>
            <person name="Wylie T."/>
            <person name="Fulton L."/>
            <person name="Fulton R."/>
            <person name="Fronick C."/>
            <person name="O'Laughlin M."/>
            <person name="Godfrey J."/>
            <person name="Miner T."/>
            <person name="Herter B."/>
            <person name="Appelbaum E."/>
            <person name="Cordes M."/>
            <person name="Lek S."/>
            <person name="Wollam A."/>
            <person name="Pepin K.H."/>
            <person name="Palsikar V.B."/>
            <person name="Mitreva M."/>
            <person name="Wilson R.K."/>
        </authorList>
    </citation>
    <scope>NUCLEOTIDE SEQUENCE [LARGE SCALE GENOMIC DNA]</scope>
    <source>
        <strain evidence="2 3">F0184</strain>
    </source>
</reference>
<evidence type="ECO:0000313" key="2">
    <source>
        <dbReference type="EMBL" id="ERT63008.1"/>
    </source>
</evidence>
<sequence length="382" mass="41886">MFVLGDNAPKTEFTFGIGWVDAACAQARKYRDGLNSLNAFPVPDKDTGSNLTVTLTALKEAFDAEYEVLQKEPKPADAAALNLRIGQLYERAIMQAYRSARGNSGTLLCTWALEAVRSYWGLPGHLTEDMDESEVVQIPVFSALHQQYEEAPAAEIRESSYREAFALSAAAQRVRQSVPDASLMRSTMGAVMLAVADYRFHYRPGSELQDMLNRSEYRRTSVLRALEGTAEYPPAPELKGTVDAGALGLYLTVVHTNSRWHTSRLDDAQIERMLVPPAMPSRHLQDRRGDSTAASARVSEWELMGTVDADPVAVAQIRSELEQLGDSLLLTPLDVSAGMWSLHVHVFSLDDARAAIAQHGMLREERVSSLCEGPADGACAAD</sequence>
<evidence type="ECO:0000259" key="1">
    <source>
        <dbReference type="PROSITE" id="PS51480"/>
    </source>
</evidence>
<accession>U7UX22</accession>
<protein>
    <recommendedName>
        <fullName evidence="1">DhaL domain-containing protein</fullName>
    </recommendedName>
</protein>
<feature type="domain" description="DhaL" evidence="1">
    <location>
        <begin position="14"/>
        <end position="258"/>
    </location>
</feature>
<dbReference type="SMART" id="SM01120">
    <property type="entry name" value="Dak2"/>
    <property type="match status" value="1"/>
</dbReference>
<comment type="caution">
    <text evidence="2">The sequence shown here is derived from an EMBL/GenBank/DDBJ whole genome shotgun (WGS) entry which is preliminary data.</text>
</comment>